<name>A0A9P6HIA2_9AGAM</name>
<dbReference type="PANTHER" id="PTHR47691">
    <property type="entry name" value="REGULATOR-RELATED"/>
    <property type="match status" value="1"/>
</dbReference>
<organism evidence="1 2">
    <name type="scientific">Thelephora terrestris</name>
    <dbReference type="NCBI Taxonomy" id="56493"/>
    <lineage>
        <taxon>Eukaryota</taxon>
        <taxon>Fungi</taxon>
        <taxon>Dikarya</taxon>
        <taxon>Basidiomycota</taxon>
        <taxon>Agaricomycotina</taxon>
        <taxon>Agaricomycetes</taxon>
        <taxon>Thelephorales</taxon>
        <taxon>Thelephoraceae</taxon>
        <taxon>Thelephora</taxon>
    </lineage>
</organism>
<sequence length="716" mass="80174">MTTDAPRKLDGVLSTLDVAIRDLTLAKEKGDSGVAPAKDAFGSVGALLTMMKELMIDEQDYVELGLSCANVCRALDRGLDGRRLDELSRSVLETIQLLTTTVAEIQRKITKQTKRNAVGRIFHARDDVEAIAAWKLDLNNILQVFNTELAIDTHIMVANIQRNVLTNQGGADGKHQSVSVQASFMVGELPPPAPRACFGRDEFIERVINLAQNLTPIALVGAGGIGKTCIALAALHHDYIKQRFGDNRRFIRCDQFSASCTNFLRRLSKVVGAGVKEPEDLAPLRPILSSKEMFIVLDNAESILDPRGADGEEIYGIVEELSQFDNICLCITSRITTIPPDCDTLEIPTLSMEAACDTFYRIHRCDGQSDSINDILNQLDFHPLSVTLLATVAQQNRWDNNRLAGEWEQRQTAVLQTGHNKSLASAVELSLASPMFRELGPEARGLLEVVAFFPQGIDENKLDWLFPNISNGSTIFDTFCVLSLTYRNHGFITMLAPLRDYLCPKNPMLSPPLCAAKERYFSRMAVKFSRNTTVFEESQWITSEDTNVEHLLDVFTSVDANSERVWNACEHFIRHLYWHKPRHTVLKLKIEGLSDEHRSKPQCLFFLAELCCSIGNRVDRKRFLTHTLRLRREGGDAHHIAVTLRKLSGANRMLGLYKEGIQHVKEATEIFGRLGETGEHTRCLNNLAHLLYKDEQIDAAEDVAIRTIKLLPEKGR</sequence>
<evidence type="ECO:0008006" key="3">
    <source>
        <dbReference type="Google" id="ProtNLM"/>
    </source>
</evidence>
<accession>A0A9P6HIA2</accession>
<dbReference type="AlphaFoldDB" id="A0A9P6HIA2"/>
<reference evidence="1" key="2">
    <citation type="submission" date="2020-11" db="EMBL/GenBank/DDBJ databases">
        <authorList>
            <consortium name="DOE Joint Genome Institute"/>
            <person name="Kuo A."/>
            <person name="Miyauchi S."/>
            <person name="Kiss E."/>
            <person name="Drula E."/>
            <person name="Kohler A."/>
            <person name="Sanchez-Garcia M."/>
            <person name="Andreopoulos B."/>
            <person name="Barry K.W."/>
            <person name="Bonito G."/>
            <person name="Buee M."/>
            <person name="Carver A."/>
            <person name="Chen C."/>
            <person name="Cichocki N."/>
            <person name="Clum A."/>
            <person name="Culley D."/>
            <person name="Crous P.W."/>
            <person name="Fauchery L."/>
            <person name="Girlanda M."/>
            <person name="Hayes R."/>
            <person name="Keri Z."/>
            <person name="Labutti K."/>
            <person name="Lipzen A."/>
            <person name="Lombard V."/>
            <person name="Magnuson J."/>
            <person name="Maillard F."/>
            <person name="Morin E."/>
            <person name="Murat C."/>
            <person name="Nolan M."/>
            <person name="Ohm R."/>
            <person name="Pangilinan J."/>
            <person name="Pereira M."/>
            <person name="Perotto S."/>
            <person name="Peter M."/>
            <person name="Riley R."/>
            <person name="Sitrit Y."/>
            <person name="Stielow B."/>
            <person name="Szollosi G."/>
            <person name="Zifcakova L."/>
            <person name="Stursova M."/>
            <person name="Spatafora J.W."/>
            <person name="Tedersoo L."/>
            <person name="Vaario L.-M."/>
            <person name="Yamada A."/>
            <person name="Yan M."/>
            <person name="Wang P."/>
            <person name="Xu J."/>
            <person name="Bruns T."/>
            <person name="Baldrian P."/>
            <person name="Vilgalys R."/>
            <person name="Henrissat B."/>
            <person name="Grigoriev I.V."/>
            <person name="Hibbett D."/>
            <person name="Nagy L.G."/>
            <person name="Martin F.M."/>
        </authorList>
    </citation>
    <scope>NUCLEOTIDE SEQUENCE</scope>
    <source>
        <strain evidence="1">UH-Tt-Lm1</strain>
    </source>
</reference>
<reference evidence="1" key="1">
    <citation type="journal article" date="2020" name="Nat. Commun.">
        <title>Large-scale genome sequencing of mycorrhizal fungi provides insights into the early evolution of symbiotic traits.</title>
        <authorList>
            <person name="Miyauchi S."/>
            <person name="Kiss E."/>
            <person name="Kuo A."/>
            <person name="Drula E."/>
            <person name="Kohler A."/>
            <person name="Sanchez-Garcia M."/>
            <person name="Morin E."/>
            <person name="Andreopoulos B."/>
            <person name="Barry K.W."/>
            <person name="Bonito G."/>
            <person name="Buee M."/>
            <person name="Carver A."/>
            <person name="Chen C."/>
            <person name="Cichocki N."/>
            <person name="Clum A."/>
            <person name="Culley D."/>
            <person name="Crous P.W."/>
            <person name="Fauchery L."/>
            <person name="Girlanda M."/>
            <person name="Hayes R.D."/>
            <person name="Keri Z."/>
            <person name="LaButti K."/>
            <person name="Lipzen A."/>
            <person name="Lombard V."/>
            <person name="Magnuson J."/>
            <person name="Maillard F."/>
            <person name="Murat C."/>
            <person name="Nolan M."/>
            <person name="Ohm R.A."/>
            <person name="Pangilinan J."/>
            <person name="Pereira M.F."/>
            <person name="Perotto S."/>
            <person name="Peter M."/>
            <person name="Pfister S."/>
            <person name="Riley R."/>
            <person name="Sitrit Y."/>
            <person name="Stielow J.B."/>
            <person name="Szollosi G."/>
            <person name="Zifcakova L."/>
            <person name="Stursova M."/>
            <person name="Spatafora J.W."/>
            <person name="Tedersoo L."/>
            <person name="Vaario L.M."/>
            <person name="Yamada A."/>
            <person name="Yan M."/>
            <person name="Wang P."/>
            <person name="Xu J."/>
            <person name="Bruns T."/>
            <person name="Baldrian P."/>
            <person name="Vilgalys R."/>
            <person name="Dunand C."/>
            <person name="Henrissat B."/>
            <person name="Grigoriev I.V."/>
            <person name="Hibbett D."/>
            <person name="Nagy L.G."/>
            <person name="Martin F.M."/>
        </authorList>
    </citation>
    <scope>NUCLEOTIDE SEQUENCE</scope>
    <source>
        <strain evidence="1">UH-Tt-Lm1</strain>
    </source>
</reference>
<dbReference type="Gene3D" id="1.25.40.10">
    <property type="entry name" value="Tetratricopeptide repeat domain"/>
    <property type="match status" value="1"/>
</dbReference>
<dbReference type="OrthoDB" id="1534087at2759"/>
<proteinExistence type="predicted"/>
<dbReference type="InterPro" id="IPR059179">
    <property type="entry name" value="MLKL-like_MCAfunc"/>
</dbReference>
<gene>
    <name evidence="1" type="ORF">BJ322DRAFT_716471</name>
</gene>
<dbReference type="InterPro" id="IPR027417">
    <property type="entry name" value="P-loop_NTPase"/>
</dbReference>
<dbReference type="InterPro" id="IPR011990">
    <property type="entry name" value="TPR-like_helical_dom_sf"/>
</dbReference>
<dbReference type="PANTHER" id="PTHR47691:SF3">
    <property type="entry name" value="HTH-TYPE TRANSCRIPTIONAL REGULATOR RV0890C-RELATED"/>
    <property type="match status" value="1"/>
</dbReference>
<protein>
    <recommendedName>
        <fullName evidence="3">AAA+ ATPase domain-containing protein</fullName>
    </recommendedName>
</protein>
<dbReference type="SUPFAM" id="SSF48452">
    <property type="entry name" value="TPR-like"/>
    <property type="match status" value="1"/>
</dbReference>
<dbReference type="Proteomes" id="UP000736335">
    <property type="component" value="Unassembled WGS sequence"/>
</dbReference>
<evidence type="ECO:0000313" key="1">
    <source>
        <dbReference type="EMBL" id="KAF9787323.1"/>
    </source>
</evidence>
<dbReference type="EMBL" id="WIUZ02000005">
    <property type="protein sequence ID" value="KAF9787323.1"/>
    <property type="molecule type" value="Genomic_DNA"/>
</dbReference>
<dbReference type="SUPFAM" id="SSF52540">
    <property type="entry name" value="P-loop containing nucleoside triphosphate hydrolases"/>
    <property type="match status" value="1"/>
</dbReference>
<comment type="caution">
    <text evidence="1">The sequence shown here is derived from an EMBL/GenBank/DDBJ whole genome shotgun (WGS) entry which is preliminary data.</text>
</comment>
<keyword evidence="2" id="KW-1185">Reference proteome</keyword>
<dbReference type="Gene3D" id="3.40.50.300">
    <property type="entry name" value="P-loop containing nucleotide triphosphate hydrolases"/>
    <property type="match status" value="1"/>
</dbReference>
<evidence type="ECO:0000313" key="2">
    <source>
        <dbReference type="Proteomes" id="UP000736335"/>
    </source>
</evidence>
<dbReference type="CDD" id="cd21037">
    <property type="entry name" value="MLKL_NTD"/>
    <property type="match status" value="1"/>
</dbReference>